<protein>
    <submittedName>
        <fullName evidence="1">Uncharacterized protein</fullName>
    </submittedName>
</protein>
<dbReference type="Proteomes" id="UP000192756">
    <property type="component" value="Unassembled WGS sequence"/>
</dbReference>
<evidence type="ECO:0000313" key="1">
    <source>
        <dbReference type="EMBL" id="SMC48375.1"/>
    </source>
</evidence>
<accession>A0A1W1ZII3</accession>
<gene>
    <name evidence="1" type="ORF">SAMN04488524_0760</name>
</gene>
<sequence length="65" mass="7552">MIKYTYPDSTELKRSYLSVNLTVGISTLQNTGCQDFTGPFPQSFWISKINLRTVIECKYNNRLQK</sequence>
<reference evidence="2" key="1">
    <citation type="submission" date="2017-04" db="EMBL/GenBank/DDBJ databases">
        <authorList>
            <person name="Varghese N."/>
            <person name="Submissions S."/>
        </authorList>
    </citation>
    <scope>NUCLEOTIDE SEQUENCE [LARGE SCALE GENOMIC DNA]</scope>
    <source>
        <strain evidence="2">DSM 12126</strain>
    </source>
</reference>
<dbReference type="STRING" id="151894.SAMN04488524_0760"/>
<evidence type="ECO:0000313" key="2">
    <source>
        <dbReference type="Proteomes" id="UP000192756"/>
    </source>
</evidence>
<dbReference type="AlphaFoldDB" id="A0A1W1ZII3"/>
<dbReference type="EMBL" id="FWXT01000001">
    <property type="protein sequence ID" value="SMC48375.1"/>
    <property type="molecule type" value="Genomic_DNA"/>
</dbReference>
<organism evidence="1 2">
    <name type="scientific">Pedobacter africanus</name>
    <dbReference type="NCBI Taxonomy" id="151894"/>
    <lineage>
        <taxon>Bacteria</taxon>
        <taxon>Pseudomonadati</taxon>
        <taxon>Bacteroidota</taxon>
        <taxon>Sphingobacteriia</taxon>
        <taxon>Sphingobacteriales</taxon>
        <taxon>Sphingobacteriaceae</taxon>
        <taxon>Pedobacter</taxon>
    </lineage>
</organism>
<proteinExistence type="predicted"/>
<keyword evidence="2" id="KW-1185">Reference proteome</keyword>
<name>A0A1W1ZII3_9SPHI</name>